<evidence type="ECO:0000313" key="8">
    <source>
        <dbReference type="EMBL" id="MPL81148.1"/>
    </source>
</evidence>
<evidence type="ECO:0000256" key="1">
    <source>
        <dbReference type="ARBA" id="ARBA00004141"/>
    </source>
</evidence>
<proteinExistence type="predicted"/>
<dbReference type="Pfam" id="PF01694">
    <property type="entry name" value="Rhomboid"/>
    <property type="match status" value="1"/>
</dbReference>
<dbReference type="PANTHER" id="PTHR43731:SF9">
    <property type="entry name" value="SLR1461 PROTEIN"/>
    <property type="match status" value="1"/>
</dbReference>
<feature type="region of interest" description="Disordered" evidence="5">
    <location>
        <begin position="210"/>
        <end position="264"/>
    </location>
</feature>
<dbReference type="Gene3D" id="1.20.1540.10">
    <property type="entry name" value="Rhomboid-like"/>
    <property type="match status" value="1"/>
</dbReference>
<gene>
    <name evidence="8" type="ORF">SDC9_27062</name>
</gene>
<feature type="transmembrane region" description="Helical" evidence="6">
    <location>
        <begin position="129"/>
        <end position="148"/>
    </location>
</feature>
<name>A0A644UPZ8_9ZZZZ</name>
<organism evidence="8">
    <name type="scientific">bioreactor metagenome</name>
    <dbReference type="NCBI Taxonomy" id="1076179"/>
    <lineage>
        <taxon>unclassified sequences</taxon>
        <taxon>metagenomes</taxon>
        <taxon>ecological metagenomes</taxon>
    </lineage>
</organism>
<dbReference type="EMBL" id="VSSQ01000146">
    <property type="protein sequence ID" value="MPL81148.1"/>
    <property type="molecule type" value="Genomic_DNA"/>
</dbReference>
<evidence type="ECO:0000256" key="5">
    <source>
        <dbReference type="SAM" id="MobiDB-lite"/>
    </source>
</evidence>
<keyword evidence="2 6" id="KW-0812">Transmembrane</keyword>
<evidence type="ECO:0000256" key="6">
    <source>
        <dbReference type="SAM" id="Phobius"/>
    </source>
</evidence>
<comment type="subcellular location">
    <subcellularLocation>
        <location evidence="1">Membrane</location>
        <topology evidence="1">Multi-pass membrane protein</topology>
    </subcellularLocation>
</comment>
<evidence type="ECO:0000259" key="7">
    <source>
        <dbReference type="Pfam" id="PF01694"/>
    </source>
</evidence>
<evidence type="ECO:0000256" key="4">
    <source>
        <dbReference type="ARBA" id="ARBA00023136"/>
    </source>
</evidence>
<dbReference type="GO" id="GO:0004252">
    <property type="term" value="F:serine-type endopeptidase activity"/>
    <property type="evidence" value="ECO:0007669"/>
    <property type="project" value="InterPro"/>
</dbReference>
<dbReference type="InterPro" id="IPR022764">
    <property type="entry name" value="Peptidase_S54_rhomboid_dom"/>
</dbReference>
<dbReference type="PANTHER" id="PTHR43731">
    <property type="entry name" value="RHOMBOID PROTEASE"/>
    <property type="match status" value="1"/>
</dbReference>
<feature type="domain" description="Peptidase S54 rhomboid" evidence="7">
    <location>
        <begin position="69"/>
        <end position="204"/>
    </location>
</feature>
<accession>A0A644UPZ8</accession>
<protein>
    <recommendedName>
        <fullName evidence="7">Peptidase S54 rhomboid domain-containing protein</fullName>
    </recommendedName>
</protein>
<dbReference type="AlphaFoldDB" id="A0A644UPZ8"/>
<dbReference type="SUPFAM" id="SSF144091">
    <property type="entry name" value="Rhomboid-like"/>
    <property type="match status" value="1"/>
</dbReference>
<keyword evidence="4 6" id="KW-0472">Membrane</keyword>
<dbReference type="GO" id="GO:0016020">
    <property type="term" value="C:membrane"/>
    <property type="evidence" value="ECO:0007669"/>
    <property type="project" value="UniProtKB-SubCell"/>
</dbReference>
<comment type="caution">
    <text evidence="8">The sequence shown here is derived from an EMBL/GenBank/DDBJ whole genome shotgun (WGS) entry which is preliminary data.</text>
</comment>
<feature type="transmembrane region" description="Helical" evidence="6">
    <location>
        <begin position="79"/>
        <end position="100"/>
    </location>
</feature>
<dbReference type="InterPro" id="IPR050925">
    <property type="entry name" value="Rhomboid_protease_S54"/>
</dbReference>
<feature type="transmembrane region" description="Helical" evidence="6">
    <location>
        <begin position="25"/>
        <end position="42"/>
    </location>
</feature>
<sequence>MIHSQKYLIHTKTNILVLQDEKRRLVTGVVTFAIITAVLWLVKGLELAGGFSFGTLGILPLQARGLPGIIFSPLIHADLAHLAANSPPFFLLGAALVYYYPKEALKIFIQLWLITGLWVWLFARGNSFHVGASGVVYALASFHFTNGLIKREPRLMAFGMLVIFLYGSMIWGFFPDFFPKKNISWESHLMGAVAGFVMALYYRKSGPQPKQYDWEDEEDDAEASPTDIPEDNTPGASALTAPEKEIQINYDYSPEKGLGRNDQE</sequence>
<feature type="transmembrane region" description="Helical" evidence="6">
    <location>
        <begin position="155"/>
        <end position="173"/>
    </location>
</feature>
<evidence type="ECO:0000256" key="3">
    <source>
        <dbReference type="ARBA" id="ARBA00022989"/>
    </source>
</evidence>
<evidence type="ECO:0000256" key="2">
    <source>
        <dbReference type="ARBA" id="ARBA00022692"/>
    </source>
</evidence>
<feature type="transmembrane region" description="Helical" evidence="6">
    <location>
        <begin position="185"/>
        <end position="202"/>
    </location>
</feature>
<feature type="transmembrane region" description="Helical" evidence="6">
    <location>
        <begin position="107"/>
        <end position="123"/>
    </location>
</feature>
<feature type="compositionally biased region" description="Basic and acidic residues" evidence="5">
    <location>
        <begin position="253"/>
        <end position="264"/>
    </location>
</feature>
<reference evidence="8" key="1">
    <citation type="submission" date="2019-08" db="EMBL/GenBank/DDBJ databases">
        <authorList>
            <person name="Kucharzyk K."/>
            <person name="Murdoch R.W."/>
            <person name="Higgins S."/>
            <person name="Loffler F."/>
        </authorList>
    </citation>
    <scope>NUCLEOTIDE SEQUENCE</scope>
</reference>
<dbReference type="InterPro" id="IPR035952">
    <property type="entry name" value="Rhomboid-like_sf"/>
</dbReference>
<keyword evidence="3 6" id="KW-1133">Transmembrane helix</keyword>